<evidence type="ECO:0000313" key="8">
    <source>
        <dbReference type="Proteomes" id="UP000242188"/>
    </source>
</evidence>
<feature type="compositionally biased region" description="Low complexity" evidence="5">
    <location>
        <begin position="147"/>
        <end position="175"/>
    </location>
</feature>
<dbReference type="EMBL" id="NEDP02001786">
    <property type="protein sequence ID" value="OWF52462.1"/>
    <property type="molecule type" value="Genomic_DNA"/>
</dbReference>
<dbReference type="PANTHER" id="PTHR19290">
    <property type="entry name" value="BASIC HELIX-LOOP-HELIX PROTEIN NEUROGENIN-RELATED"/>
    <property type="match status" value="1"/>
</dbReference>
<dbReference type="GO" id="GO:0045944">
    <property type="term" value="P:positive regulation of transcription by RNA polymerase II"/>
    <property type="evidence" value="ECO:0007669"/>
    <property type="project" value="TreeGrafter"/>
</dbReference>
<dbReference type="GO" id="GO:0007423">
    <property type="term" value="P:sensory organ development"/>
    <property type="evidence" value="ECO:0007669"/>
    <property type="project" value="TreeGrafter"/>
</dbReference>
<gene>
    <name evidence="7" type="ORF">KP79_PYT06881</name>
</gene>
<dbReference type="GO" id="GO:0046983">
    <property type="term" value="F:protein dimerization activity"/>
    <property type="evidence" value="ECO:0007669"/>
    <property type="project" value="InterPro"/>
</dbReference>
<keyword evidence="2" id="KW-0238">DNA-binding</keyword>
<dbReference type="GO" id="GO:0005634">
    <property type="term" value="C:nucleus"/>
    <property type="evidence" value="ECO:0007669"/>
    <property type="project" value="TreeGrafter"/>
</dbReference>
<feature type="region of interest" description="Disordered" evidence="5">
    <location>
        <begin position="1"/>
        <end position="32"/>
    </location>
</feature>
<dbReference type="Pfam" id="PF00010">
    <property type="entry name" value="HLH"/>
    <property type="match status" value="1"/>
</dbReference>
<reference evidence="7 8" key="1">
    <citation type="journal article" date="2017" name="Nat. Ecol. Evol.">
        <title>Scallop genome provides insights into evolution of bilaterian karyotype and development.</title>
        <authorList>
            <person name="Wang S."/>
            <person name="Zhang J."/>
            <person name="Jiao W."/>
            <person name="Li J."/>
            <person name="Xun X."/>
            <person name="Sun Y."/>
            <person name="Guo X."/>
            <person name="Huan P."/>
            <person name="Dong B."/>
            <person name="Zhang L."/>
            <person name="Hu X."/>
            <person name="Sun X."/>
            <person name="Wang J."/>
            <person name="Zhao C."/>
            <person name="Wang Y."/>
            <person name="Wang D."/>
            <person name="Huang X."/>
            <person name="Wang R."/>
            <person name="Lv J."/>
            <person name="Li Y."/>
            <person name="Zhang Z."/>
            <person name="Liu B."/>
            <person name="Lu W."/>
            <person name="Hui Y."/>
            <person name="Liang J."/>
            <person name="Zhou Z."/>
            <person name="Hou R."/>
            <person name="Li X."/>
            <person name="Liu Y."/>
            <person name="Li H."/>
            <person name="Ning X."/>
            <person name="Lin Y."/>
            <person name="Zhao L."/>
            <person name="Xing Q."/>
            <person name="Dou J."/>
            <person name="Li Y."/>
            <person name="Mao J."/>
            <person name="Guo H."/>
            <person name="Dou H."/>
            <person name="Li T."/>
            <person name="Mu C."/>
            <person name="Jiang W."/>
            <person name="Fu Q."/>
            <person name="Fu X."/>
            <person name="Miao Y."/>
            <person name="Liu J."/>
            <person name="Yu Q."/>
            <person name="Li R."/>
            <person name="Liao H."/>
            <person name="Li X."/>
            <person name="Kong Y."/>
            <person name="Jiang Z."/>
            <person name="Chourrout D."/>
            <person name="Li R."/>
            <person name="Bao Z."/>
        </authorList>
    </citation>
    <scope>NUCLEOTIDE SEQUENCE [LARGE SCALE GENOMIC DNA]</scope>
    <source>
        <strain evidence="7 8">PY_sf001</strain>
    </source>
</reference>
<dbReference type="OrthoDB" id="10011855at2759"/>
<comment type="caution">
    <text evidence="7">The sequence shown here is derived from an EMBL/GenBank/DDBJ whole genome shotgun (WGS) entry which is preliminary data.</text>
</comment>
<dbReference type="GO" id="GO:0000981">
    <property type="term" value="F:DNA-binding transcription factor activity, RNA polymerase II-specific"/>
    <property type="evidence" value="ECO:0007669"/>
    <property type="project" value="TreeGrafter"/>
</dbReference>
<dbReference type="PROSITE" id="PS50888">
    <property type="entry name" value="BHLH"/>
    <property type="match status" value="1"/>
</dbReference>
<keyword evidence="8" id="KW-1185">Reference proteome</keyword>
<dbReference type="PANTHER" id="PTHR19290:SF164">
    <property type="entry name" value="BHLH DOMAIN-CONTAINING PROTEIN"/>
    <property type="match status" value="1"/>
</dbReference>
<dbReference type="SMART" id="SM00353">
    <property type="entry name" value="HLH"/>
    <property type="match status" value="1"/>
</dbReference>
<dbReference type="Gene3D" id="4.10.280.10">
    <property type="entry name" value="Helix-loop-helix DNA-binding domain"/>
    <property type="match status" value="1"/>
</dbReference>
<evidence type="ECO:0000256" key="3">
    <source>
        <dbReference type="ARBA" id="ARBA00023163"/>
    </source>
</evidence>
<dbReference type="STRING" id="6573.A0A210QUW2"/>
<dbReference type="GO" id="GO:0061564">
    <property type="term" value="P:axon development"/>
    <property type="evidence" value="ECO:0007669"/>
    <property type="project" value="TreeGrafter"/>
</dbReference>
<accession>A0A210QUW2</accession>
<dbReference type="InterPro" id="IPR036638">
    <property type="entry name" value="HLH_DNA-bd_sf"/>
</dbReference>
<sequence length="249" mass="28082">MEKRTDVSPQLEMEYHARSPGLSSDDEVSREQNYAMSTASEEEYFRDLNNKRKLLQAKCMNETELQELRLKINSRERRRMHDLNSALDGLREVMPYANGPSVRKLSKIATLLLAKNYILMLNSSLDEMKKLVSDIYQVHPGSQRARAPPAHVHSSHAPHPSSVPSLHALPSLSPPGMSSVHPHDIEPTTSKEAAVSMPSVLPHDRHMFSNRWPVPCACSHCMIDSMRVSYSTLAAKYPSSMANSTMYRK</sequence>
<evidence type="ECO:0000313" key="7">
    <source>
        <dbReference type="EMBL" id="OWF52462.1"/>
    </source>
</evidence>
<dbReference type="FunFam" id="4.10.280.10:FF:000031">
    <property type="entry name" value="Oligodendrocyte transcription factor 3"/>
    <property type="match status" value="1"/>
</dbReference>
<proteinExistence type="predicted"/>
<dbReference type="GO" id="GO:0070888">
    <property type="term" value="F:E-box binding"/>
    <property type="evidence" value="ECO:0007669"/>
    <property type="project" value="TreeGrafter"/>
</dbReference>
<protein>
    <submittedName>
        <fullName evidence="7">Oligodendrocyte transcription factor 2</fullName>
    </submittedName>
</protein>
<keyword evidence="3" id="KW-0804">Transcription</keyword>
<evidence type="ECO:0000256" key="5">
    <source>
        <dbReference type="SAM" id="MobiDB-lite"/>
    </source>
</evidence>
<keyword evidence="1" id="KW-0805">Transcription regulation</keyword>
<feature type="region of interest" description="Disordered" evidence="5">
    <location>
        <begin position="142"/>
        <end position="195"/>
    </location>
</feature>
<dbReference type="InterPro" id="IPR050359">
    <property type="entry name" value="bHLH_transcription_factors"/>
</dbReference>
<evidence type="ECO:0000256" key="4">
    <source>
        <dbReference type="ARBA" id="ARBA00023242"/>
    </source>
</evidence>
<dbReference type="Proteomes" id="UP000242188">
    <property type="component" value="Unassembled WGS sequence"/>
</dbReference>
<organism evidence="7 8">
    <name type="scientific">Mizuhopecten yessoensis</name>
    <name type="common">Japanese scallop</name>
    <name type="synonym">Patinopecten yessoensis</name>
    <dbReference type="NCBI Taxonomy" id="6573"/>
    <lineage>
        <taxon>Eukaryota</taxon>
        <taxon>Metazoa</taxon>
        <taxon>Spiralia</taxon>
        <taxon>Lophotrochozoa</taxon>
        <taxon>Mollusca</taxon>
        <taxon>Bivalvia</taxon>
        <taxon>Autobranchia</taxon>
        <taxon>Pteriomorphia</taxon>
        <taxon>Pectinida</taxon>
        <taxon>Pectinoidea</taxon>
        <taxon>Pectinidae</taxon>
        <taxon>Mizuhopecten</taxon>
    </lineage>
</organism>
<evidence type="ECO:0000256" key="2">
    <source>
        <dbReference type="ARBA" id="ARBA00023125"/>
    </source>
</evidence>
<evidence type="ECO:0000256" key="1">
    <source>
        <dbReference type="ARBA" id="ARBA00023015"/>
    </source>
</evidence>
<name>A0A210QUW2_MIZYE</name>
<feature type="domain" description="BHLH" evidence="6">
    <location>
        <begin position="67"/>
        <end position="121"/>
    </location>
</feature>
<keyword evidence="4" id="KW-0539">Nucleus</keyword>
<dbReference type="InterPro" id="IPR011598">
    <property type="entry name" value="bHLH_dom"/>
</dbReference>
<dbReference type="AlphaFoldDB" id="A0A210QUW2"/>
<evidence type="ECO:0000259" key="6">
    <source>
        <dbReference type="PROSITE" id="PS50888"/>
    </source>
</evidence>
<dbReference type="SUPFAM" id="SSF47459">
    <property type="entry name" value="HLH, helix-loop-helix DNA-binding domain"/>
    <property type="match status" value="1"/>
</dbReference>